<feature type="domain" description="WH2" evidence="2">
    <location>
        <begin position="82"/>
        <end position="99"/>
    </location>
</feature>
<dbReference type="SMART" id="SM00246">
    <property type="entry name" value="WH2"/>
    <property type="match status" value="1"/>
</dbReference>
<dbReference type="InterPro" id="IPR003124">
    <property type="entry name" value="WH2_dom"/>
</dbReference>
<protein>
    <submittedName>
        <fullName evidence="3">WIPF</fullName>
    </submittedName>
</protein>
<feature type="region of interest" description="Disordered" evidence="1">
    <location>
        <begin position="48"/>
        <end position="83"/>
    </location>
</feature>
<dbReference type="CDD" id="cd22064">
    <property type="entry name" value="WH2_WAS_WASL"/>
    <property type="match status" value="1"/>
</dbReference>
<feature type="region of interest" description="Disordered" evidence="1">
    <location>
        <begin position="95"/>
        <end position="118"/>
    </location>
</feature>
<dbReference type="GO" id="GO:0003779">
    <property type="term" value="F:actin binding"/>
    <property type="evidence" value="ECO:0007669"/>
    <property type="project" value="InterPro"/>
</dbReference>
<keyword evidence="4" id="KW-1185">Reference proteome</keyword>
<accession>A0A812D2N0</accession>
<dbReference type="PROSITE" id="PS51082">
    <property type="entry name" value="WH2"/>
    <property type="match status" value="1"/>
</dbReference>
<reference evidence="3" key="1">
    <citation type="submission" date="2021-01" db="EMBL/GenBank/DDBJ databases">
        <authorList>
            <person name="Li R."/>
            <person name="Bekaert M."/>
        </authorList>
    </citation>
    <scope>NUCLEOTIDE SEQUENCE</scope>
    <source>
        <strain evidence="3">Farmed</strain>
    </source>
</reference>
<dbReference type="EMBL" id="CAHIKZ030002666">
    <property type="protein sequence ID" value="CAE1290480.1"/>
    <property type="molecule type" value="Genomic_DNA"/>
</dbReference>
<dbReference type="Proteomes" id="UP000597762">
    <property type="component" value="Unassembled WGS sequence"/>
</dbReference>
<dbReference type="Pfam" id="PF02205">
    <property type="entry name" value="WH2"/>
    <property type="match status" value="1"/>
</dbReference>
<evidence type="ECO:0000313" key="4">
    <source>
        <dbReference type="Proteomes" id="UP000597762"/>
    </source>
</evidence>
<dbReference type="OrthoDB" id="5877983at2759"/>
<feature type="compositionally biased region" description="Pro residues" evidence="1">
    <location>
        <begin position="49"/>
        <end position="66"/>
    </location>
</feature>
<dbReference type="AlphaFoldDB" id="A0A812D2N0"/>
<organism evidence="3 4">
    <name type="scientific">Acanthosepion pharaonis</name>
    <name type="common">Pharaoh cuttlefish</name>
    <name type="synonym">Sepia pharaonis</name>
    <dbReference type="NCBI Taxonomy" id="158019"/>
    <lineage>
        <taxon>Eukaryota</taxon>
        <taxon>Metazoa</taxon>
        <taxon>Spiralia</taxon>
        <taxon>Lophotrochozoa</taxon>
        <taxon>Mollusca</taxon>
        <taxon>Cephalopoda</taxon>
        <taxon>Coleoidea</taxon>
        <taxon>Decapodiformes</taxon>
        <taxon>Sepiida</taxon>
        <taxon>Sepiina</taxon>
        <taxon>Sepiidae</taxon>
        <taxon>Acanthosepion</taxon>
    </lineage>
</organism>
<evidence type="ECO:0000256" key="1">
    <source>
        <dbReference type="SAM" id="MobiDB-lite"/>
    </source>
</evidence>
<comment type="caution">
    <text evidence="3">The sequence shown here is derived from an EMBL/GenBank/DDBJ whole genome shotgun (WGS) entry which is preliminary data.</text>
</comment>
<proteinExistence type="predicted"/>
<evidence type="ECO:0000259" key="2">
    <source>
        <dbReference type="PROSITE" id="PS51082"/>
    </source>
</evidence>
<evidence type="ECO:0000313" key="3">
    <source>
        <dbReference type="EMBL" id="CAE1290480.1"/>
    </source>
</evidence>
<name>A0A812D2N0_ACAPH</name>
<sequence>MLSLEILANHELRPKESLKYQLKSVADETFTRHTDGIYYNSVGFSVHNMPPPPPPPPPPPSGPPPSRSGIGAKSSNNAIPTDRNALLGEIQKGMRLKKTVTNDRSAPALGSNKNSSTKKYNTIGVHTHRQQQPQPPGPALWRRGSQDGSLILAHYFTLHVTHGFSDY</sequence>
<gene>
    <name evidence="3" type="ORF">SPHA_48225</name>
</gene>